<comment type="caution">
    <text evidence="6">The sequence shown here is derived from an EMBL/GenBank/DDBJ whole genome shotgun (WGS) entry which is preliminary data.</text>
</comment>
<dbReference type="InterPro" id="IPR017096">
    <property type="entry name" value="BTB-kelch_protein"/>
</dbReference>
<dbReference type="InterPro" id="IPR011333">
    <property type="entry name" value="SKP1/BTB/POZ_sf"/>
</dbReference>
<evidence type="ECO:0000313" key="7">
    <source>
        <dbReference type="Proteomes" id="UP001432027"/>
    </source>
</evidence>
<dbReference type="AlphaFoldDB" id="A0AAV5U2S8"/>
<dbReference type="Proteomes" id="UP001432027">
    <property type="component" value="Unassembled WGS sequence"/>
</dbReference>
<comment type="pathway">
    <text evidence="1">Protein modification; protein ubiquitination.</text>
</comment>
<dbReference type="SMART" id="SM00612">
    <property type="entry name" value="Kelch"/>
    <property type="match status" value="6"/>
</dbReference>
<evidence type="ECO:0000256" key="2">
    <source>
        <dbReference type="ARBA" id="ARBA00022441"/>
    </source>
</evidence>
<dbReference type="SUPFAM" id="SSF117281">
    <property type="entry name" value="Kelch motif"/>
    <property type="match status" value="1"/>
</dbReference>
<proteinExistence type="predicted"/>
<reference evidence="6" key="1">
    <citation type="submission" date="2023-10" db="EMBL/GenBank/DDBJ databases">
        <title>Genome assembly of Pristionchus species.</title>
        <authorList>
            <person name="Yoshida K."/>
            <person name="Sommer R.J."/>
        </authorList>
    </citation>
    <scope>NUCLEOTIDE SEQUENCE</scope>
    <source>
        <strain evidence="6">RS0144</strain>
    </source>
</reference>
<dbReference type="Gene3D" id="1.25.40.420">
    <property type="match status" value="1"/>
</dbReference>
<evidence type="ECO:0000256" key="4">
    <source>
        <dbReference type="ARBA" id="ARBA00022786"/>
    </source>
</evidence>
<dbReference type="InterPro" id="IPR011705">
    <property type="entry name" value="BACK"/>
</dbReference>
<dbReference type="InterPro" id="IPR006652">
    <property type="entry name" value="Kelch_1"/>
</dbReference>
<evidence type="ECO:0000259" key="5">
    <source>
        <dbReference type="Pfam" id="PF07707"/>
    </source>
</evidence>
<evidence type="ECO:0000256" key="3">
    <source>
        <dbReference type="ARBA" id="ARBA00022737"/>
    </source>
</evidence>
<evidence type="ECO:0000256" key="1">
    <source>
        <dbReference type="ARBA" id="ARBA00004906"/>
    </source>
</evidence>
<dbReference type="PANTHER" id="PTHR24412:SF172">
    <property type="entry name" value="KELCH-LIKE PROTEIN 10"/>
    <property type="match status" value="1"/>
</dbReference>
<dbReference type="CDD" id="cd14733">
    <property type="entry name" value="BACK"/>
    <property type="match status" value="1"/>
</dbReference>
<keyword evidence="3" id="KW-0677">Repeat</keyword>
<dbReference type="Gene3D" id="3.30.710.10">
    <property type="entry name" value="Potassium Channel Kv1.1, Chain A"/>
    <property type="match status" value="1"/>
</dbReference>
<accession>A0AAV5U2S8</accession>
<dbReference type="Pfam" id="PF01344">
    <property type="entry name" value="Kelch_1"/>
    <property type="match status" value="2"/>
</dbReference>
<sequence length="565" mass="64823">MERDDQSHGEIVVEDEIRSLHPHNLIYNIPFQRTLEGSPPRKVRREDDSRKATVETSDGMRMEVNSFELSRNSHFFRAFFYGPMSKISGSGVYKLSTVNSRMLRYCIDFLSKLDSIRPENTDLVTAVLVLETAAYLCLIRLEKKLCELICSLVDPLNIISIYAKIEDSSPRLAKELWEKIVADFDKLIDNWTFLQLSEKEMMRLIKDENLDIQAKNEHRSVIEWCKTRGDEEKKELIDMTQSMQSLSNEFSQDGYIVYKKRYPRSVLISLGGWSSEGVSNAIEVFSTRTNSWKSAKQETAMTALSYHGLIQRKEGLYLVGGFNGHTYFNTNHFFDFEKKEWKVLCPMRYNRSYMSAVGLPQEEGAFVAMGGYTGTERLATVEMYDVEKGVWRNLPSMNKARSDGSATYVNDNIVAVGGFDGTSIHNNVEMFDFQRHKWDIVSSPMHSMRTGVCALALSRSVFGVFGGFNSQRRLKSVEFFDAREGIWHQMNEMMTTRSNFTVELFDSKIVAAGGYDGGRTTAAVEWYDMRMNKWTPLPEMIIAKSALKMTRVDDLDIIKTFSHPY</sequence>
<keyword evidence="4" id="KW-0833">Ubl conjugation pathway</keyword>
<dbReference type="PANTHER" id="PTHR24412">
    <property type="entry name" value="KELCH PROTEIN"/>
    <property type="match status" value="1"/>
</dbReference>
<organism evidence="6 7">
    <name type="scientific">Pristionchus entomophagus</name>
    <dbReference type="NCBI Taxonomy" id="358040"/>
    <lineage>
        <taxon>Eukaryota</taxon>
        <taxon>Metazoa</taxon>
        <taxon>Ecdysozoa</taxon>
        <taxon>Nematoda</taxon>
        <taxon>Chromadorea</taxon>
        <taxon>Rhabditida</taxon>
        <taxon>Rhabditina</taxon>
        <taxon>Diplogasteromorpha</taxon>
        <taxon>Diplogasteroidea</taxon>
        <taxon>Neodiplogasteridae</taxon>
        <taxon>Pristionchus</taxon>
    </lineage>
</organism>
<dbReference type="InterPro" id="IPR015915">
    <property type="entry name" value="Kelch-typ_b-propeller"/>
</dbReference>
<dbReference type="EMBL" id="BTSX01000005">
    <property type="protein sequence ID" value="GMT00734.1"/>
    <property type="molecule type" value="Genomic_DNA"/>
</dbReference>
<dbReference type="Pfam" id="PF24681">
    <property type="entry name" value="Kelch_KLHDC2_KLHL20_DRC7"/>
    <property type="match status" value="1"/>
</dbReference>
<dbReference type="Gene3D" id="2.120.10.80">
    <property type="entry name" value="Kelch-type beta propeller"/>
    <property type="match status" value="1"/>
</dbReference>
<evidence type="ECO:0000313" key="6">
    <source>
        <dbReference type="EMBL" id="GMT00734.1"/>
    </source>
</evidence>
<gene>
    <name evidence="6" type="ORF">PENTCL1PPCAC_22908</name>
</gene>
<keyword evidence="7" id="KW-1185">Reference proteome</keyword>
<name>A0AAV5U2S8_9BILA</name>
<dbReference type="PIRSF" id="PIRSF037037">
    <property type="entry name" value="Kelch-like_protein_gigaxonin"/>
    <property type="match status" value="1"/>
</dbReference>
<feature type="domain" description="BACK" evidence="5">
    <location>
        <begin position="168"/>
        <end position="236"/>
    </location>
</feature>
<protein>
    <recommendedName>
        <fullName evidence="5">BACK domain-containing protein</fullName>
    </recommendedName>
</protein>
<keyword evidence="2" id="KW-0880">Kelch repeat</keyword>
<dbReference type="Pfam" id="PF07707">
    <property type="entry name" value="BACK"/>
    <property type="match status" value="1"/>
</dbReference>